<reference evidence="8 9" key="1">
    <citation type="submission" date="2023-02" db="EMBL/GenBank/DDBJ databases">
        <title>Genome sequence of Mucilaginibacter jinjuensis strain KACC 16571.</title>
        <authorList>
            <person name="Kim S."/>
            <person name="Heo J."/>
            <person name="Kwon S.-W."/>
        </authorList>
    </citation>
    <scope>NUCLEOTIDE SEQUENCE [LARGE SCALE GENOMIC DNA]</scope>
    <source>
        <strain evidence="8 9">KACC 16571</strain>
    </source>
</reference>
<accession>A0ABY7T9V3</accession>
<keyword evidence="5 6" id="KW-0472">Membrane</keyword>
<sequence>MSPVQDNYVPALPYWLSLYIACLVLFALSAFMAEQRSKEIGIRKVLGASVKGITTLLSVKFIKLVFIAILIASPIARFAMHQWLQDFAYRVTISWLVFALAGFVSIFIALLTASFQSIKAAPANQ</sequence>
<evidence type="ECO:0000256" key="6">
    <source>
        <dbReference type="SAM" id="Phobius"/>
    </source>
</evidence>
<evidence type="ECO:0000256" key="5">
    <source>
        <dbReference type="ARBA" id="ARBA00023136"/>
    </source>
</evidence>
<evidence type="ECO:0000256" key="4">
    <source>
        <dbReference type="ARBA" id="ARBA00022989"/>
    </source>
</evidence>
<evidence type="ECO:0000256" key="1">
    <source>
        <dbReference type="ARBA" id="ARBA00004651"/>
    </source>
</evidence>
<keyword evidence="3 6" id="KW-0812">Transmembrane</keyword>
<evidence type="ECO:0000313" key="8">
    <source>
        <dbReference type="EMBL" id="WCT13280.1"/>
    </source>
</evidence>
<organism evidence="8 9">
    <name type="scientific">Mucilaginibacter jinjuensis</name>
    <dbReference type="NCBI Taxonomy" id="1176721"/>
    <lineage>
        <taxon>Bacteria</taxon>
        <taxon>Pseudomonadati</taxon>
        <taxon>Bacteroidota</taxon>
        <taxon>Sphingobacteriia</taxon>
        <taxon>Sphingobacteriales</taxon>
        <taxon>Sphingobacteriaceae</taxon>
        <taxon>Mucilaginibacter</taxon>
    </lineage>
</organism>
<dbReference type="RefSeq" id="WP_273631565.1">
    <property type="nucleotide sequence ID" value="NZ_CP117167.1"/>
</dbReference>
<comment type="subcellular location">
    <subcellularLocation>
        <location evidence="1">Cell membrane</location>
        <topology evidence="1">Multi-pass membrane protein</topology>
    </subcellularLocation>
</comment>
<dbReference type="Pfam" id="PF02687">
    <property type="entry name" value="FtsX"/>
    <property type="match status" value="1"/>
</dbReference>
<evidence type="ECO:0000256" key="2">
    <source>
        <dbReference type="ARBA" id="ARBA00022475"/>
    </source>
</evidence>
<feature type="transmembrane region" description="Helical" evidence="6">
    <location>
        <begin position="53"/>
        <end position="75"/>
    </location>
</feature>
<keyword evidence="9" id="KW-1185">Reference proteome</keyword>
<protein>
    <recommendedName>
        <fullName evidence="7">ABC3 transporter permease C-terminal domain-containing protein</fullName>
    </recommendedName>
</protein>
<keyword evidence="2" id="KW-1003">Cell membrane</keyword>
<evidence type="ECO:0000259" key="7">
    <source>
        <dbReference type="Pfam" id="PF02687"/>
    </source>
</evidence>
<feature type="transmembrane region" description="Helical" evidence="6">
    <location>
        <begin position="12"/>
        <end position="33"/>
    </location>
</feature>
<feature type="transmembrane region" description="Helical" evidence="6">
    <location>
        <begin position="87"/>
        <end position="111"/>
    </location>
</feature>
<evidence type="ECO:0000256" key="3">
    <source>
        <dbReference type="ARBA" id="ARBA00022692"/>
    </source>
</evidence>
<gene>
    <name evidence="8" type="ORF">PQO05_04960</name>
</gene>
<dbReference type="InterPro" id="IPR003838">
    <property type="entry name" value="ABC3_permease_C"/>
</dbReference>
<keyword evidence="4 6" id="KW-1133">Transmembrane helix</keyword>
<evidence type="ECO:0000313" key="9">
    <source>
        <dbReference type="Proteomes" id="UP001216139"/>
    </source>
</evidence>
<dbReference type="Proteomes" id="UP001216139">
    <property type="component" value="Chromosome"/>
</dbReference>
<name>A0ABY7T9V3_9SPHI</name>
<dbReference type="EMBL" id="CP117167">
    <property type="protein sequence ID" value="WCT13280.1"/>
    <property type="molecule type" value="Genomic_DNA"/>
</dbReference>
<feature type="domain" description="ABC3 transporter permease C-terminal" evidence="7">
    <location>
        <begin position="16"/>
        <end position="121"/>
    </location>
</feature>
<proteinExistence type="predicted"/>